<dbReference type="Proteomes" id="UP001183629">
    <property type="component" value="Unassembled WGS sequence"/>
</dbReference>
<dbReference type="RefSeq" id="WP_310409854.1">
    <property type="nucleotide sequence ID" value="NZ_JAVDYC010000001.1"/>
</dbReference>
<gene>
    <name evidence="3" type="ORF">J2S44_001328</name>
</gene>
<feature type="compositionally biased region" description="Low complexity" evidence="1">
    <location>
        <begin position="74"/>
        <end position="83"/>
    </location>
</feature>
<feature type="region of interest" description="Disordered" evidence="1">
    <location>
        <begin position="402"/>
        <end position="425"/>
    </location>
</feature>
<protein>
    <submittedName>
        <fullName evidence="3">Uncharacterized protein</fullName>
    </submittedName>
</protein>
<dbReference type="EMBL" id="JAVDYC010000001">
    <property type="protein sequence ID" value="MDR7321078.1"/>
    <property type="molecule type" value="Genomic_DNA"/>
</dbReference>
<evidence type="ECO:0000313" key="4">
    <source>
        <dbReference type="Proteomes" id="UP001183629"/>
    </source>
</evidence>
<comment type="caution">
    <text evidence="3">The sequence shown here is derived from an EMBL/GenBank/DDBJ whole genome shotgun (WGS) entry which is preliminary data.</text>
</comment>
<keyword evidence="2" id="KW-0812">Transmembrane</keyword>
<evidence type="ECO:0000256" key="1">
    <source>
        <dbReference type="SAM" id="MobiDB-lite"/>
    </source>
</evidence>
<keyword evidence="4" id="KW-1185">Reference proteome</keyword>
<reference evidence="3 4" key="1">
    <citation type="submission" date="2023-07" db="EMBL/GenBank/DDBJ databases">
        <title>Sequencing the genomes of 1000 actinobacteria strains.</title>
        <authorList>
            <person name="Klenk H.-P."/>
        </authorList>
    </citation>
    <scope>NUCLEOTIDE SEQUENCE [LARGE SCALE GENOMIC DNA]</scope>
    <source>
        <strain evidence="3 4">DSM 44711</strain>
    </source>
</reference>
<accession>A0AAE3ZJJ7</accession>
<feature type="transmembrane region" description="Helical" evidence="2">
    <location>
        <begin position="44"/>
        <end position="66"/>
    </location>
</feature>
<keyword evidence="2" id="KW-0472">Membrane</keyword>
<evidence type="ECO:0000256" key="2">
    <source>
        <dbReference type="SAM" id="Phobius"/>
    </source>
</evidence>
<feature type="compositionally biased region" description="Low complexity" evidence="1">
    <location>
        <begin position="404"/>
        <end position="418"/>
    </location>
</feature>
<proteinExistence type="predicted"/>
<organism evidence="3 4">
    <name type="scientific">Catenuloplanes niger</name>
    <dbReference type="NCBI Taxonomy" id="587534"/>
    <lineage>
        <taxon>Bacteria</taxon>
        <taxon>Bacillati</taxon>
        <taxon>Actinomycetota</taxon>
        <taxon>Actinomycetes</taxon>
        <taxon>Micromonosporales</taxon>
        <taxon>Micromonosporaceae</taxon>
        <taxon>Catenuloplanes</taxon>
    </lineage>
</organism>
<keyword evidence="2" id="KW-1133">Transmembrane helix</keyword>
<dbReference type="AlphaFoldDB" id="A0AAE3ZJJ7"/>
<evidence type="ECO:0000313" key="3">
    <source>
        <dbReference type="EMBL" id="MDR7321078.1"/>
    </source>
</evidence>
<sequence>MNIDKEEEEARRMMSPLAEEPPADAHVDVPATMVAGTRRRRTRAVAGGATFAAVLAVTAGVGFAALPGTGGSSGSPFAAGPSAEAVPPNGSSAPSGAGCTTADFAVRNVVPLAADRGGRWVVGMNGKYQAPTLFDNGTEVGKLPMAGVGEGGVLIPTQINSAGTFAAWSYRIDETSKAWVFTGTTPKQLTGEDAQALAISESGDVAGGKVGETPVVWNVAKSEPTSLRLPATYRSGEVVAFGDDGKAVLGTVGTGETTDITAAGGTGTGVIWPSADADPQLLPLPQGAEWVRPTAMRGNWVVGLVSDGSAFRYHVADKQIERLPSQIRWPVAVASDGAVAGTTVQPPAVFARGTGAVLLDGDQVRPLRPDDAEGTLYELAGLTDDHRVVGYVMPPVPENGALPSSAAVSSEGSGAGSSHAFVSTC</sequence>
<name>A0AAE3ZJJ7_9ACTN</name>
<feature type="region of interest" description="Disordered" evidence="1">
    <location>
        <begin position="1"/>
        <end position="23"/>
    </location>
</feature>
<feature type="region of interest" description="Disordered" evidence="1">
    <location>
        <begin position="71"/>
        <end position="96"/>
    </location>
</feature>